<dbReference type="GO" id="GO:0003677">
    <property type="term" value="F:DNA binding"/>
    <property type="evidence" value="ECO:0007669"/>
    <property type="project" value="UniProtKB-KW"/>
</dbReference>
<keyword evidence="1" id="KW-0805">Transcription regulation</keyword>
<dbReference type="InterPro" id="IPR036390">
    <property type="entry name" value="WH_DNA-bd_sf"/>
</dbReference>
<evidence type="ECO:0000259" key="4">
    <source>
        <dbReference type="PROSITE" id="PS51118"/>
    </source>
</evidence>
<dbReference type="AlphaFoldDB" id="A0A0D8BJX3"/>
<evidence type="ECO:0000256" key="3">
    <source>
        <dbReference type="ARBA" id="ARBA00023163"/>
    </source>
</evidence>
<reference evidence="6" key="1">
    <citation type="submission" date="2015-02" db="EMBL/GenBank/DDBJ databases">
        <title>Draft Genome of Frankia sp. CpI1-S.</title>
        <authorList>
            <person name="Oshone R.T."/>
            <person name="Ngom M."/>
            <person name="Ghodhbane-Gtari F."/>
            <person name="Gtari M."/>
            <person name="Morris K."/>
            <person name="Thomas K."/>
            <person name="Sen A."/>
            <person name="Tisa L.S."/>
        </authorList>
    </citation>
    <scope>NUCLEOTIDE SEQUENCE [LARGE SCALE GENOMIC DNA]</scope>
    <source>
        <strain evidence="6">CpI1-S</strain>
    </source>
</reference>
<reference evidence="5 6" key="2">
    <citation type="journal article" date="2016" name="Genome Announc.">
        <title>Permanent Draft Genome Sequences for Two Variants of Frankia sp. Strain CpI1, the First Frankia Strain Isolated from Root Nodules of Comptonia peregrina.</title>
        <authorList>
            <person name="Oshone R."/>
            <person name="Hurst S.G.IV."/>
            <person name="Abebe-Akele F."/>
            <person name="Simpson S."/>
            <person name="Morris K."/>
            <person name="Thomas W.K."/>
            <person name="Tisa L.S."/>
        </authorList>
    </citation>
    <scope>NUCLEOTIDE SEQUENCE [LARGE SCALE GENOMIC DNA]</scope>
    <source>
        <strain evidence="6">CpI1-S</strain>
    </source>
</reference>
<keyword evidence="6" id="KW-1185">Reference proteome</keyword>
<evidence type="ECO:0000313" key="6">
    <source>
        <dbReference type="Proteomes" id="UP000032545"/>
    </source>
</evidence>
<dbReference type="InterPro" id="IPR002577">
    <property type="entry name" value="HTH_HxlR"/>
</dbReference>
<dbReference type="RefSeq" id="WP_082121737.1">
    <property type="nucleotide sequence ID" value="NZ_JYFN01000007.1"/>
</dbReference>
<name>A0A0D8BJX3_9ACTN</name>
<organism evidence="5 6">
    <name type="scientific">Frankia torreyi</name>
    <dbReference type="NCBI Taxonomy" id="1856"/>
    <lineage>
        <taxon>Bacteria</taxon>
        <taxon>Bacillati</taxon>
        <taxon>Actinomycetota</taxon>
        <taxon>Actinomycetes</taxon>
        <taxon>Frankiales</taxon>
        <taxon>Frankiaceae</taxon>
        <taxon>Frankia</taxon>
    </lineage>
</organism>
<dbReference type="PROSITE" id="PS51118">
    <property type="entry name" value="HTH_HXLR"/>
    <property type="match status" value="1"/>
</dbReference>
<dbReference type="PATRIC" id="fig|1502723.3.peg.5684"/>
<dbReference type="Gene3D" id="1.10.10.10">
    <property type="entry name" value="Winged helix-like DNA-binding domain superfamily/Winged helix DNA-binding domain"/>
    <property type="match status" value="1"/>
</dbReference>
<protein>
    <submittedName>
        <fullName evidence="5">Transcriptional regulator, HxlR family</fullName>
    </submittedName>
</protein>
<proteinExistence type="predicted"/>
<dbReference type="PANTHER" id="PTHR33204:SF18">
    <property type="entry name" value="TRANSCRIPTIONAL REGULATORY PROTEIN"/>
    <property type="match status" value="1"/>
</dbReference>
<gene>
    <name evidence="5" type="ORF">FF36_01441</name>
</gene>
<accession>A0A0D8BJX3</accession>
<feature type="domain" description="HTH hxlR-type" evidence="4">
    <location>
        <begin position="14"/>
        <end position="112"/>
    </location>
</feature>
<dbReference type="PANTHER" id="PTHR33204">
    <property type="entry name" value="TRANSCRIPTIONAL REGULATOR, MARR FAMILY"/>
    <property type="match status" value="1"/>
</dbReference>
<dbReference type="Pfam" id="PF01638">
    <property type="entry name" value="HxlR"/>
    <property type="match status" value="1"/>
</dbReference>
<dbReference type="EMBL" id="JYFN01000007">
    <property type="protein sequence ID" value="KJE24365.1"/>
    <property type="molecule type" value="Genomic_DNA"/>
</dbReference>
<dbReference type="SUPFAM" id="SSF46785">
    <property type="entry name" value="Winged helix' DNA-binding domain"/>
    <property type="match status" value="1"/>
</dbReference>
<evidence type="ECO:0000313" key="5">
    <source>
        <dbReference type="EMBL" id="KJE24365.1"/>
    </source>
</evidence>
<evidence type="ECO:0000256" key="2">
    <source>
        <dbReference type="ARBA" id="ARBA00023125"/>
    </source>
</evidence>
<keyword evidence="2" id="KW-0238">DNA-binding</keyword>
<comment type="caution">
    <text evidence="5">The sequence shown here is derived from an EMBL/GenBank/DDBJ whole genome shotgun (WGS) entry which is preliminary data.</text>
</comment>
<dbReference type="OrthoDB" id="370168at2"/>
<dbReference type="Proteomes" id="UP000032545">
    <property type="component" value="Unassembled WGS sequence"/>
</dbReference>
<keyword evidence="3" id="KW-0804">Transcription</keyword>
<evidence type="ECO:0000256" key="1">
    <source>
        <dbReference type="ARBA" id="ARBA00023015"/>
    </source>
</evidence>
<sequence>MEKTADAPTFDPACPMSAFPVQIGDKWTAMVVLCLEARPRRFSELRQLLGSVSAKVLTDTLRAMERDGLVSRSVFDENPPRVEYRLTALGRTLLQLVDAARSWARDNLDDLLSARRQHDDMPLPSPR</sequence>
<dbReference type="InterPro" id="IPR036388">
    <property type="entry name" value="WH-like_DNA-bd_sf"/>
</dbReference>